<dbReference type="EMBL" id="DYDO01000001">
    <property type="protein sequence ID" value="DBA32192.1"/>
    <property type="molecule type" value="Genomic_DNA"/>
</dbReference>
<dbReference type="PANTHER" id="PTHR44444:SF4">
    <property type="entry name" value="PROTEIN SEL-1 HOMOLOG 3 ISOFORM X1"/>
    <property type="match status" value="1"/>
</dbReference>
<sequence>MLFWGQQGISSNLEVAVKFYEKGAMQQKDPVMMYDYGIVLLRGQGVKQDIPKAMEYLRKAADMDFVPALNSLGWYYEQYEKNYQKAVEFWEKADKLGNKEAPFNLGILYYHGLYPGKPKYLSTAYRYYFKSATRGHIDAAVHVSTFWIQGLPGVVDRLPYDAVLWTKWAGEQNGYLGAILRKALDSYLDQSWSAALLYYLQAAEMGIEIGQFNAAFICDLDPDGLVTRYLQIDCEWKYYNLSTLSDRPSAYAQIRMGDLFYTQHVRRKRDIQAAVQMYAAAALQQEPQGLYNLGILIEEGVTPSQLILHKLGFNSSICGNNYTIIMELYRRCRDHEKEDSYVPCSLALLNAHLQYVWTFHGPLLKCSSAAAIAIITALGLMTVFGRLQNAARHLQLSV</sequence>
<comment type="caution">
    <text evidence="1">The sequence shown here is derived from an EMBL/GenBank/DDBJ whole genome shotgun (WGS) entry which is preliminary data.</text>
</comment>
<dbReference type="PANTHER" id="PTHR44444">
    <property type="entry name" value="PROTEIN SEL-1 HOMOLOG 3"/>
    <property type="match status" value="1"/>
</dbReference>
<dbReference type="AlphaFoldDB" id="A0AAV3B4S7"/>
<keyword evidence="2" id="KW-1185">Reference proteome</keyword>
<proteinExistence type="predicted"/>
<accession>A0AAV3B4S7</accession>
<protein>
    <submittedName>
        <fullName evidence="1">Uncharacterized protein</fullName>
    </submittedName>
</protein>
<reference evidence="1" key="1">
    <citation type="thesis" date="2020" institute="ProQuest LLC" country="789 East Eisenhower Parkway, Ann Arbor, MI, USA">
        <title>Comparative Genomics and Chromosome Evolution.</title>
        <authorList>
            <person name="Mudd A.B."/>
        </authorList>
    </citation>
    <scope>NUCLEOTIDE SEQUENCE</scope>
    <source>
        <strain evidence="1">1538</strain>
        <tissue evidence="1">Blood</tissue>
    </source>
</reference>
<evidence type="ECO:0000313" key="1">
    <source>
        <dbReference type="EMBL" id="DBA32192.1"/>
    </source>
</evidence>
<dbReference type="SUPFAM" id="SSF81901">
    <property type="entry name" value="HCP-like"/>
    <property type="match status" value="2"/>
</dbReference>
<dbReference type="Pfam" id="PF08238">
    <property type="entry name" value="Sel1"/>
    <property type="match status" value="6"/>
</dbReference>
<name>A0AAV3B4S7_PYXAD</name>
<dbReference type="Gene3D" id="1.25.40.10">
    <property type="entry name" value="Tetratricopeptide repeat domain"/>
    <property type="match status" value="1"/>
</dbReference>
<dbReference type="InterPro" id="IPR011990">
    <property type="entry name" value="TPR-like_helical_dom_sf"/>
</dbReference>
<organism evidence="1 2">
    <name type="scientific">Pyxicephalus adspersus</name>
    <name type="common">African bullfrog</name>
    <dbReference type="NCBI Taxonomy" id="30357"/>
    <lineage>
        <taxon>Eukaryota</taxon>
        <taxon>Metazoa</taxon>
        <taxon>Chordata</taxon>
        <taxon>Craniata</taxon>
        <taxon>Vertebrata</taxon>
        <taxon>Euteleostomi</taxon>
        <taxon>Amphibia</taxon>
        <taxon>Batrachia</taxon>
        <taxon>Anura</taxon>
        <taxon>Neobatrachia</taxon>
        <taxon>Ranoidea</taxon>
        <taxon>Pyxicephalidae</taxon>
        <taxon>Pyxicephalinae</taxon>
        <taxon>Pyxicephalus</taxon>
    </lineage>
</organism>
<dbReference type="InterPro" id="IPR006597">
    <property type="entry name" value="Sel1-like"/>
</dbReference>
<dbReference type="Proteomes" id="UP001181693">
    <property type="component" value="Unassembled WGS sequence"/>
</dbReference>
<dbReference type="SMART" id="SM00671">
    <property type="entry name" value="SEL1"/>
    <property type="match status" value="6"/>
</dbReference>
<gene>
    <name evidence="1" type="ORF">GDO54_000002</name>
</gene>
<dbReference type="InterPro" id="IPR042756">
    <property type="entry name" value="Sel-1L3"/>
</dbReference>
<evidence type="ECO:0000313" key="2">
    <source>
        <dbReference type="Proteomes" id="UP001181693"/>
    </source>
</evidence>